<evidence type="ECO:0000313" key="3">
    <source>
        <dbReference type="Proteomes" id="UP000095651"/>
    </source>
</evidence>
<feature type="domain" description="Antitoxin SocA-like Panacea" evidence="1">
    <location>
        <begin position="27"/>
        <end position="127"/>
    </location>
</feature>
<dbReference type="Pfam" id="PF13274">
    <property type="entry name" value="SocA_Panacea"/>
    <property type="match status" value="1"/>
</dbReference>
<evidence type="ECO:0000259" key="1">
    <source>
        <dbReference type="Pfam" id="PF13274"/>
    </source>
</evidence>
<dbReference type="EMBL" id="CYZE01000042">
    <property type="protein sequence ID" value="CUP50506.1"/>
    <property type="molecule type" value="Genomic_DNA"/>
</dbReference>
<organism evidence="2 3">
    <name type="scientific">Hungatella hathewayi</name>
    <dbReference type="NCBI Taxonomy" id="154046"/>
    <lineage>
        <taxon>Bacteria</taxon>
        <taxon>Bacillati</taxon>
        <taxon>Bacillota</taxon>
        <taxon>Clostridia</taxon>
        <taxon>Lachnospirales</taxon>
        <taxon>Lachnospiraceae</taxon>
        <taxon>Hungatella</taxon>
    </lineage>
</organism>
<dbReference type="InterPro" id="IPR025272">
    <property type="entry name" value="SocA_Panacea"/>
</dbReference>
<accession>A0A174NSF5</accession>
<reference evidence="2 3" key="1">
    <citation type="submission" date="2015-09" db="EMBL/GenBank/DDBJ databases">
        <authorList>
            <consortium name="Pathogen Informatics"/>
        </authorList>
    </citation>
    <scope>NUCLEOTIDE SEQUENCE [LARGE SCALE GENOMIC DNA]</scope>
    <source>
        <strain evidence="2 3">2789STDY5608850</strain>
    </source>
</reference>
<proteinExistence type="predicted"/>
<gene>
    <name evidence="2" type="ORF">ERS852407_06125</name>
</gene>
<name>A0A174NSF5_9FIRM</name>
<dbReference type="AlphaFoldDB" id="A0A174NSF5"/>
<protein>
    <submittedName>
        <fullName evidence="2">Putative zinc finger/helix-turn-helix protein, YgiT family</fullName>
    </submittedName>
</protein>
<dbReference type="Proteomes" id="UP000095651">
    <property type="component" value="Unassembled WGS sequence"/>
</dbReference>
<sequence>MVSALVIGNTILDRAFKENKDITPMKLQKLIFCLYKEYYKSTGRALFDERFEAWKYGPVLRSVYDEFKGSGSNSIKHFSKSDDGKVYVADTSSSPLFKEAFDKVWEDYSDYDGIVLSSFTHKSNTAWRKAIDNRKIYLNDSDIASEEDYIVTN</sequence>
<dbReference type="RefSeq" id="WP_055661004.1">
    <property type="nucleotide sequence ID" value="NZ_CABIXC010000042.1"/>
</dbReference>
<evidence type="ECO:0000313" key="2">
    <source>
        <dbReference type="EMBL" id="CUP50506.1"/>
    </source>
</evidence>